<feature type="transmembrane region" description="Helical" evidence="1">
    <location>
        <begin position="47"/>
        <end position="66"/>
    </location>
</feature>
<organism evidence="2">
    <name type="scientific">Haemonchus placei</name>
    <name type="common">Barber's pole worm</name>
    <dbReference type="NCBI Taxonomy" id="6290"/>
    <lineage>
        <taxon>Eukaryota</taxon>
        <taxon>Metazoa</taxon>
        <taxon>Ecdysozoa</taxon>
        <taxon>Nematoda</taxon>
        <taxon>Chromadorea</taxon>
        <taxon>Rhabditida</taxon>
        <taxon>Rhabditina</taxon>
        <taxon>Rhabditomorpha</taxon>
        <taxon>Strongyloidea</taxon>
        <taxon>Trichostrongylidae</taxon>
        <taxon>Haemonchus</taxon>
    </lineage>
</organism>
<keyword evidence="1" id="KW-0812">Transmembrane</keyword>
<dbReference type="WBParaSite" id="HPLM_0001196001-mRNA-1">
    <property type="protein sequence ID" value="HPLM_0001196001-mRNA-1"/>
    <property type="gene ID" value="HPLM_0001196001"/>
</dbReference>
<sequence length="87" mass="10273">MYAIYNLKCSFALSVHSCDAFFKKFPLFVSPIQRISSIHFYFDFNQFFVLTIIHVYYKLFICSSIYTESKRVPMANGAFQRYGQQTP</sequence>
<dbReference type="AlphaFoldDB" id="A0A0N4WLD9"/>
<accession>A0A0N4WLD9</accession>
<evidence type="ECO:0000313" key="2">
    <source>
        <dbReference type="WBParaSite" id="HPLM_0001196001-mRNA-1"/>
    </source>
</evidence>
<keyword evidence="1" id="KW-1133">Transmembrane helix</keyword>
<name>A0A0N4WLD9_HAEPC</name>
<keyword evidence="1" id="KW-0472">Membrane</keyword>
<protein>
    <submittedName>
        <fullName evidence="2">Ovule protein</fullName>
    </submittedName>
</protein>
<evidence type="ECO:0000256" key="1">
    <source>
        <dbReference type="SAM" id="Phobius"/>
    </source>
</evidence>
<reference evidence="2" key="1">
    <citation type="submission" date="2017-02" db="UniProtKB">
        <authorList>
            <consortium name="WormBaseParasite"/>
        </authorList>
    </citation>
    <scope>IDENTIFICATION</scope>
</reference>
<proteinExistence type="predicted"/>